<dbReference type="Proteomes" id="UP000198757">
    <property type="component" value="Unassembled WGS sequence"/>
</dbReference>
<dbReference type="AlphaFoldDB" id="A0A1G6XEN8"/>
<dbReference type="InterPro" id="IPR004993">
    <property type="entry name" value="GH3"/>
</dbReference>
<protein>
    <submittedName>
        <fullName evidence="3">GH3 auxin-responsive promoter</fullName>
    </submittedName>
</protein>
<evidence type="ECO:0000313" key="3">
    <source>
        <dbReference type="EMBL" id="SDD75807.1"/>
    </source>
</evidence>
<gene>
    <name evidence="3" type="ORF">SAMN04487894_11323</name>
</gene>
<dbReference type="GO" id="GO:0005737">
    <property type="term" value="C:cytoplasm"/>
    <property type="evidence" value="ECO:0007669"/>
    <property type="project" value="TreeGrafter"/>
</dbReference>
<dbReference type="RefSeq" id="WP_176954488.1">
    <property type="nucleotide sequence ID" value="NZ_FMZO01000013.1"/>
</dbReference>
<dbReference type="PANTHER" id="PTHR31901:SF9">
    <property type="entry name" value="GH3 DOMAIN-CONTAINING PROTEIN"/>
    <property type="match status" value="1"/>
</dbReference>
<feature type="domain" description="GH3 middle" evidence="1">
    <location>
        <begin position="295"/>
        <end position="355"/>
    </location>
</feature>
<dbReference type="InterPro" id="IPR055378">
    <property type="entry name" value="GH3_C"/>
</dbReference>
<organism evidence="3 4">
    <name type="scientific">Niabella drilacis (strain DSM 25811 / CCM 8410 / CCUG 62505 / LMG 26954 / E90)</name>
    <dbReference type="NCBI Taxonomy" id="1285928"/>
    <lineage>
        <taxon>Bacteria</taxon>
        <taxon>Pseudomonadati</taxon>
        <taxon>Bacteroidota</taxon>
        <taxon>Chitinophagia</taxon>
        <taxon>Chitinophagales</taxon>
        <taxon>Chitinophagaceae</taxon>
        <taxon>Niabella</taxon>
    </lineage>
</organism>
<dbReference type="Pfam" id="PF23572">
    <property type="entry name" value="GH3_C"/>
    <property type="match status" value="1"/>
</dbReference>
<accession>A0A1G6XEN8</accession>
<proteinExistence type="predicted"/>
<dbReference type="Pfam" id="PF03321">
    <property type="entry name" value="GH3"/>
    <property type="match status" value="1"/>
</dbReference>
<dbReference type="STRING" id="1285928.SAMN04487894_11323"/>
<evidence type="ECO:0000259" key="2">
    <source>
        <dbReference type="Pfam" id="PF23572"/>
    </source>
</evidence>
<dbReference type="InterPro" id="IPR055377">
    <property type="entry name" value="GH3_M"/>
</dbReference>
<reference evidence="4" key="1">
    <citation type="submission" date="2016-10" db="EMBL/GenBank/DDBJ databases">
        <authorList>
            <person name="Varghese N."/>
            <person name="Submissions S."/>
        </authorList>
    </citation>
    <scope>NUCLEOTIDE SEQUENCE [LARGE SCALE GENOMIC DNA]</scope>
    <source>
        <strain evidence="4">DSM 25811 / CCM 8410 / LMG 26954 / E90</strain>
    </source>
</reference>
<keyword evidence="4" id="KW-1185">Reference proteome</keyword>
<evidence type="ECO:0000313" key="4">
    <source>
        <dbReference type="Proteomes" id="UP000198757"/>
    </source>
</evidence>
<sequence length="511" mass="58232">MPLLSPAISSLARMRQWRIDGWRSHPLDAQREVLQNLVTSAQYTEFGRKYNFGSLYNIRDFKKAIPIQEYNDLKPYIERCMNGEQNLLWNSPIVWFAKSSGTSGDKSKFIPISEESLVDCHYKAAKDVLTMYYQFKPDSTMLTGKGLVLGGSHNINALNEDAQFGDLSAVLLQNSPFWGHWLRTPELSIALMDDWETKLEKIAEQALNENVTSVSGVPTWTLVLFKRVLEITGKSSIADVWPGLELYMHGGVSFTPYRDQFKKIIGKDIHYLETYNASEGFFAAQQVPGEEGMLLFTDHGIFMEFMPVSEYGSPHPQTIGLKDVDLHTNYAPVISTNGGLWRYLLGDTIRFISKNPFRIVVSGRVRHFINAFGEEVIIDNTDKAIQIASQQTGAIVNDYTAAPVYFSDEGNGGHEWLIEFEKPPENLDRFIQHLDAALKSINSDYEAKRHKDIALKMPVVHPLPKSFFIDWLHYKGKLGGQHKVPRLSNDRTLLEEILSFYRSRKEQHLVF</sequence>
<dbReference type="Pfam" id="PF23571">
    <property type="entry name" value="GH3_M"/>
    <property type="match status" value="1"/>
</dbReference>
<dbReference type="PANTHER" id="PTHR31901">
    <property type="entry name" value="GH3 DOMAIN-CONTAINING PROTEIN"/>
    <property type="match status" value="1"/>
</dbReference>
<evidence type="ECO:0000259" key="1">
    <source>
        <dbReference type="Pfam" id="PF23571"/>
    </source>
</evidence>
<dbReference type="EMBL" id="FMZO01000013">
    <property type="protein sequence ID" value="SDD75807.1"/>
    <property type="molecule type" value="Genomic_DNA"/>
</dbReference>
<name>A0A1G6XEN8_NIADE</name>
<feature type="domain" description="GH3 C-terminal" evidence="2">
    <location>
        <begin position="380"/>
        <end position="491"/>
    </location>
</feature>
<dbReference type="GO" id="GO:0016881">
    <property type="term" value="F:acid-amino acid ligase activity"/>
    <property type="evidence" value="ECO:0007669"/>
    <property type="project" value="TreeGrafter"/>
</dbReference>